<evidence type="ECO:0000256" key="2">
    <source>
        <dbReference type="ARBA" id="ARBA00022448"/>
    </source>
</evidence>
<accession>A0ABR4FK35</accession>
<dbReference type="InterPro" id="IPR020846">
    <property type="entry name" value="MFS_dom"/>
</dbReference>
<evidence type="ECO:0000256" key="6">
    <source>
        <dbReference type="SAM" id="Phobius"/>
    </source>
</evidence>
<dbReference type="Pfam" id="PF07690">
    <property type="entry name" value="MFS_1"/>
    <property type="match status" value="1"/>
</dbReference>
<keyword evidence="4 6" id="KW-1133">Transmembrane helix</keyword>
<feature type="transmembrane region" description="Helical" evidence="6">
    <location>
        <begin position="49"/>
        <end position="70"/>
    </location>
</feature>
<keyword evidence="5 6" id="KW-0472">Membrane</keyword>
<evidence type="ECO:0000256" key="1">
    <source>
        <dbReference type="ARBA" id="ARBA00004141"/>
    </source>
</evidence>
<dbReference type="PROSITE" id="PS50850">
    <property type="entry name" value="MFS"/>
    <property type="match status" value="1"/>
</dbReference>
<evidence type="ECO:0000256" key="5">
    <source>
        <dbReference type="ARBA" id="ARBA00023136"/>
    </source>
</evidence>
<feature type="transmembrane region" description="Helical" evidence="6">
    <location>
        <begin position="15"/>
        <end position="37"/>
    </location>
</feature>
<dbReference type="PANTHER" id="PTHR23504">
    <property type="entry name" value="MAJOR FACILITATOR SUPERFAMILY DOMAIN-CONTAINING PROTEIN 10"/>
    <property type="match status" value="1"/>
</dbReference>
<protein>
    <recommendedName>
        <fullName evidence="7">Major facilitator superfamily (MFS) profile domain-containing protein</fullName>
    </recommendedName>
</protein>
<dbReference type="EMBL" id="JBFTWV010000223">
    <property type="protein sequence ID" value="KAL2783626.1"/>
    <property type="molecule type" value="Genomic_DNA"/>
</dbReference>
<feature type="domain" description="Major facilitator superfamily (MFS) profile" evidence="7">
    <location>
        <begin position="11"/>
        <end position="214"/>
    </location>
</feature>
<evidence type="ECO:0000313" key="9">
    <source>
        <dbReference type="Proteomes" id="UP001610563"/>
    </source>
</evidence>
<dbReference type="Gene3D" id="1.20.1250.20">
    <property type="entry name" value="MFS general substrate transporter like domains"/>
    <property type="match status" value="1"/>
</dbReference>
<comment type="caution">
    <text evidence="8">The sequence shown here is derived from an EMBL/GenBank/DDBJ whole genome shotgun (WGS) entry which is preliminary data.</text>
</comment>
<gene>
    <name evidence="8" type="ORF">BJX66DRAFT_344770</name>
</gene>
<name>A0ABR4FK35_9EURO</name>
<dbReference type="InterPro" id="IPR011701">
    <property type="entry name" value="MFS"/>
</dbReference>
<evidence type="ECO:0000313" key="8">
    <source>
        <dbReference type="EMBL" id="KAL2783626.1"/>
    </source>
</evidence>
<proteinExistence type="predicted"/>
<feature type="transmembrane region" description="Helical" evidence="6">
    <location>
        <begin position="82"/>
        <end position="101"/>
    </location>
</feature>
<evidence type="ECO:0000256" key="3">
    <source>
        <dbReference type="ARBA" id="ARBA00022692"/>
    </source>
</evidence>
<dbReference type="PANTHER" id="PTHR23504:SF15">
    <property type="entry name" value="MAJOR FACILITATOR SUPERFAMILY (MFS) PROFILE DOMAIN-CONTAINING PROTEIN"/>
    <property type="match status" value="1"/>
</dbReference>
<keyword evidence="2" id="KW-0813">Transport</keyword>
<reference evidence="8 9" key="1">
    <citation type="submission" date="2024-07" db="EMBL/GenBank/DDBJ databases">
        <title>Section-level genome sequencing and comparative genomics of Aspergillus sections Usti and Cavernicolus.</title>
        <authorList>
            <consortium name="Lawrence Berkeley National Laboratory"/>
            <person name="Nybo J.L."/>
            <person name="Vesth T.C."/>
            <person name="Theobald S."/>
            <person name="Frisvad J.C."/>
            <person name="Larsen T.O."/>
            <person name="Kjaerboelling I."/>
            <person name="Rothschild-Mancinelli K."/>
            <person name="Lyhne E.K."/>
            <person name="Kogle M.E."/>
            <person name="Barry K."/>
            <person name="Clum A."/>
            <person name="Na H."/>
            <person name="Ledsgaard L."/>
            <person name="Lin J."/>
            <person name="Lipzen A."/>
            <person name="Kuo A."/>
            <person name="Riley R."/>
            <person name="Mondo S."/>
            <person name="Labutti K."/>
            <person name="Haridas S."/>
            <person name="Pangalinan J."/>
            <person name="Salamov A.A."/>
            <person name="Simmons B.A."/>
            <person name="Magnuson J.K."/>
            <person name="Chen J."/>
            <person name="Drula E."/>
            <person name="Henrissat B."/>
            <person name="Wiebenga A."/>
            <person name="Lubbers R.J."/>
            <person name="Gomes A.C."/>
            <person name="Makela M.R."/>
            <person name="Stajich J."/>
            <person name="Grigoriev I.V."/>
            <person name="Mortensen U.H."/>
            <person name="De Vries R.P."/>
            <person name="Baker S.E."/>
            <person name="Andersen M.R."/>
        </authorList>
    </citation>
    <scope>NUCLEOTIDE SEQUENCE [LARGE SCALE GENOMIC DNA]</scope>
    <source>
        <strain evidence="8 9">CBS 209.92</strain>
    </source>
</reference>
<sequence length="214" mass="23688">MATASPELAKAPTTIWAWQFLFSAPSLSIFPCVYHMGESFYVTEEDRKIVLYPGLITSSFTFADFLAGMFCGRMSDWVCKRPVLIMGLVGTVISMILLGFASNLPTALAARALGGMLNGNAGVLQTTVADIVTSKEHQFRAYSIMPFVCGNHPSLFFRHTVSGRFLFSIRTWEGDYAVVDIVSLNLFLGVRLPQLWIPTIHAGIHIQDDPFPHH</sequence>
<dbReference type="InterPro" id="IPR036259">
    <property type="entry name" value="MFS_trans_sf"/>
</dbReference>
<dbReference type="Proteomes" id="UP001610563">
    <property type="component" value="Unassembled WGS sequence"/>
</dbReference>
<dbReference type="SUPFAM" id="SSF103473">
    <property type="entry name" value="MFS general substrate transporter"/>
    <property type="match status" value="1"/>
</dbReference>
<keyword evidence="9" id="KW-1185">Reference proteome</keyword>
<comment type="subcellular location">
    <subcellularLocation>
        <location evidence="1">Membrane</location>
        <topology evidence="1">Multi-pass membrane protein</topology>
    </subcellularLocation>
</comment>
<keyword evidence="3 6" id="KW-0812">Transmembrane</keyword>
<evidence type="ECO:0000259" key="7">
    <source>
        <dbReference type="PROSITE" id="PS50850"/>
    </source>
</evidence>
<organism evidence="8 9">
    <name type="scientific">Aspergillus keveii</name>
    <dbReference type="NCBI Taxonomy" id="714993"/>
    <lineage>
        <taxon>Eukaryota</taxon>
        <taxon>Fungi</taxon>
        <taxon>Dikarya</taxon>
        <taxon>Ascomycota</taxon>
        <taxon>Pezizomycotina</taxon>
        <taxon>Eurotiomycetes</taxon>
        <taxon>Eurotiomycetidae</taxon>
        <taxon>Eurotiales</taxon>
        <taxon>Aspergillaceae</taxon>
        <taxon>Aspergillus</taxon>
        <taxon>Aspergillus subgen. Nidulantes</taxon>
    </lineage>
</organism>
<evidence type="ECO:0000256" key="4">
    <source>
        <dbReference type="ARBA" id="ARBA00022989"/>
    </source>
</evidence>